<keyword evidence="4" id="KW-0964">Secreted</keyword>
<feature type="active site" description="Nucleophile" evidence="7">
    <location>
        <position position="135"/>
    </location>
</feature>
<dbReference type="Proteomes" id="UP001652625">
    <property type="component" value="Chromosome 08"/>
</dbReference>
<evidence type="ECO:0000313" key="9">
    <source>
        <dbReference type="Proteomes" id="UP001652625"/>
    </source>
</evidence>
<evidence type="ECO:0000256" key="2">
    <source>
        <dbReference type="ARBA" id="ARBA00011083"/>
    </source>
</evidence>
<organism evidence="9 10">
    <name type="scientific">Hydra vulgaris</name>
    <name type="common">Hydra</name>
    <name type="synonym">Hydra attenuata</name>
    <dbReference type="NCBI Taxonomy" id="6087"/>
    <lineage>
        <taxon>Eukaryota</taxon>
        <taxon>Metazoa</taxon>
        <taxon>Cnidaria</taxon>
        <taxon>Hydrozoa</taxon>
        <taxon>Hydroidolina</taxon>
        <taxon>Anthoathecata</taxon>
        <taxon>Aplanulata</taxon>
        <taxon>Hydridae</taxon>
        <taxon>Hydra</taxon>
    </lineage>
</organism>
<dbReference type="PANTHER" id="PTHR11315:SF0">
    <property type="entry name" value="FOLATE GAMMA-GLUTAMYL HYDROLASE"/>
    <property type="match status" value="1"/>
</dbReference>
<evidence type="ECO:0000256" key="5">
    <source>
        <dbReference type="ARBA" id="ARBA00022729"/>
    </source>
</evidence>
<dbReference type="RefSeq" id="XP_065659466.1">
    <property type="nucleotide sequence ID" value="XM_065803394.1"/>
</dbReference>
<comment type="catalytic activity">
    <reaction evidence="7">
        <text>(6S)-5,6,7,8-tetrahydrofolyl-(gamma-L-Glu)(n) + (n-1) H2O = (6S)-5,6,7,8-tetrahydrofolate + (n-1) L-glutamate</text>
        <dbReference type="Rhea" id="RHEA:56784"/>
        <dbReference type="Rhea" id="RHEA-COMP:14738"/>
        <dbReference type="ChEBI" id="CHEBI:15377"/>
        <dbReference type="ChEBI" id="CHEBI:29985"/>
        <dbReference type="ChEBI" id="CHEBI:57453"/>
        <dbReference type="ChEBI" id="CHEBI:141005"/>
        <dbReference type="EC" id="3.4.19.9"/>
    </reaction>
</comment>
<dbReference type="InterPro" id="IPR011697">
    <property type="entry name" value="Peptidase_C26"/>
</dbReference>
<feature type="chain" id="PRO_5046490718" description="folate gamma-glutamyl hydrolase" evidence="8">
    <location>
        <begin position="17"/>
        <end position="323"/>
    </location>
</feature>
<dbReference type="InterPro" id="IPR029062">
    <property type="entry name" value="Class_I_gatase-like"/>
</dbReference>
<evidence type="ECO:0000256" key="6">
    <source>
        <dbReference type="ARBA" id="ARBA00022801"/>
    </source>
</evidence>
<sequence length="323" mass="37042">MIMLVFFLHLFEISNEYRINVADKKFKQTNLNQQPIVGVLAQKLSESQTNIAGTSYISAGYIKYVEMSGARVVPILTNITEEELRSLFGKINGVIFPGCNVDLIHSSYRKNAEIIFNLAKLEFEKGGYFPILGTCLGFQAFSVLVANTDNVIESCKGLDDISINLNFNGDLGRMFKEAPEKILDILKNEPVTYNSHYNCVTTNMYKKTSSLQNFFRVLSTNKAKDGTEFISTYEARFYPFYATQWHPEENVFEFPITESGESTINHSYEAVTISQYMSNFFVNECRKSNHQFTDKEEERKSLIYNYPILYTEPQGGFEQIYVF</sequence>
<evidence type="ECO:0000313" key="10">
    <source>
        <dbReference type="RefSeq" id="XP_065659466.1"/>
    </source>
</evidence>
<dbReference type="GeneID" id="100203476"/>
<keyword evidence="5 8" id="KW-0732">Signal</keyword>
<feature type="active site" evidence="7">
    <location>
        <position position="246"/>
    </location>
</feature>
<evidence type="ECO:0000256" key="4">
    <source>
        <dbReference type="ARBA" id="ARBA00022525"/>
    </source>
</evidence>
<dbReference type="EC" id="3.4.19.9" evidence="3 7"/>
<comment type="similarity">
    <text evidence="2">Belongs to the peptidase C26 family.</text>
</comment>
<evidence type="ECO:0000256" key="8">
    <source>
        <dbReference type="SAM" id="SignalP"/>
    </source>
</evidence>
<proteinExistence type="inferred from homology"/>
<feature type="signal peptide" evidence="8">
    <location>
        <begin position="1"/>
        <end position="16"/>
    </location>
</feature>
<evidence type="ECO:0000256" key="3">
    <source>
        <dbReference type="ARBA" id="ARBA00012886"/>
    </source>
</evidence>
<evidence type="ECO:0000256" key="1">
    <source>
        <dbReference type="ARBA" id="ARBA00004239"/>
    </source>
</evidence>
<reference evidence="10" key="1">
    <citation type="submission" date="2025-08" db="UniProtKB">
        <authorList>
            <consortium name="RefSeq"/>
        </authorList>
    </citation>
    <scope>IDENTIFICATION</scope>
</reference>
<name>A0ABM4CCS1_HYDVU</name>
<dbReference type="Pfam" id="PF07722">
    <property type="entry name" value="Peptidase_C26"/>
    <property type="match status" value="1"/>
</dbReference>
<dbReference type="InterPro" id="IPR015527">
    <property type="entry name" value="Pept_C26_g-glut_hydrolase"/>
</dbReference>
<dbReference type="Gene3D" id="3.40.50.880">
    <property type="match status" value="1"/>
</dbReference>
<dbReference type="PANTHER" id="PTHR11315">
    <property type="entry name" value="PROTEASE FAMILY C26 GAMMA-GLUTAMYL HYDROLASE"/>
    <property type="match status" value="1"/>
</dbReference>
<evidence type="ECO:0000256" key="7">
    <source>
        <dbReference type="PROSITE-ProRule" id="PRU00607"/>
    </source>
</evidence>
<keyword evidence="9" id="KW-1185">Reference proteome</keyword>
<comment type="subcellular location">
    <subcellularLocation>
        <location evidence="1">Secreted</location>
        <location evidence="1">Extracellular space</location>
    </subcellularLocation>
</comment>
<dbReference type="PROSITE" id="PS51275">
    <property type="entry name" value="PEPTIDASE_C26_GGH"/>
    <property type="match status" value="1"/>
</dbReference>
<gene>
    <name evidence="10" type="primary">LOC100203476</name>
</gene>
<dbReference type="GO" id="GO:0016787">
    <property type="term" value="F:hydrolase activity"/>
    <property type="evidence" value="ECO:0007669"/>
    <property type="project" value="UniProtKB-KW"/>
</dbReference>
<accession>A0ABM4CCS1</accession>
<keyword evidence="6 7" id="KW-0378">Hydrolase</keyword>
<protein>
    <recommendedName>
        <fullName evidence="3 7">folate gamma-glutamyl hydrolase</fullName>
        <ecNumber evidence="3 7">3.4.19.9</ecNumber>
    </recommendedName>
</protein>
<dbReference type="PROSITE" id="PS51273">
    <property type="entry name" value="GATASE_TYPE_1"/>
    <property type="match status" value="1"/>
</dbReference>
<dbReference type="SUPFAM" id="SSF52317">
    <property type="entry name" value="Class I glutamine amidotransferase-like"/>
    <property type="match status" value="1"/>
</dbReference>